<keyword evidence="2" id="KW-1185">Reference proteome</keyword>
<accession>A0A0N0GP53</accession>
<protein>
    <submittedName>
        <fullName evidence="1">Uncharacterized protein</fullName>
    </submittedName>
</protein>
<evidence type="ECO:0000313" key="1">
    <source>
        <dbReference type="EMBL" id="KPC53164.1"/>
    </source>
</evidence>
<dbReference type="Proteomes" id="UP000037939">
    <property type="component" value="Unassembled WGS sequence"/>
</dbReference>
<sequence>MSFALYVLLDSFAPVMSNETLEQGLKRAFHTDNRFSIEVDRLPFVNRDTLILRWDSWSSRISYEEGDYVKEDSIEIAKVLKERLNNPERFDRRIRLVFNNDPEREYTNEMILIQDYFRVIPGSVIVDVQQNEIVRYGS</sequence>
<proteinExistence type="predicted"/>
<organism evidence="1 2">
    <name type="scientific">Amantichitinum ursilacus</name>
    <dbReference type="NCBI Taxonomy" id="857265"/>
    <lineage>
        <taxon>Bacteria</taxon>
        <taxon>Pseudomonadati</taxon>
        <taxon>Pseudomonadota</taxon>
        <taxon>Betaproteobacteria</taxon>
        <taxon>Neisseriales</taxon>
        <taxon>Chitinibacteraceae</taxon>
        <taxon>Amantichitinum</taxon>
    </lineage>
</organism>
<evidence type="ECO:0000313" key="2">
    <source>
        <dbReference type="Proteomes" id="UP000037939"/>
    </source>
</evidence>
<comment type="caution">
    <text evidence="1">The sequence shown here is derived from an EMBL/GenBank/DDBJ whole genome shotgun (WGS) entry which is preliminary data.</text>
</comment>
<dbReference type="EMBL" id="LAQT01000007">
    <property type="protein sequence ID" value="KPC53164.1"/>
    <property type="molecule type" value="Genomic_DNA"/>
</dbReference>
<name>A0A0N0GP53_9NEIS</name>
<gene>
    <name evidence="1" type="ORF">WG78_08740</name>
</gene>
<dbReference type="AlphaFoldDB" id="A0A0N0GP53"/>
<reference evidence="1 2" key="1">
    <citation type="submission" date="2015-07" db="EMBL/GenBank/DDBJ databases">
        <title>Draft genome sequence of the Amantichitinum ursilacus IGB-41, a new chitin-degrading bacterium.</title>
        <authorList>
            <person name="Kirstahler P."/>
            <person name="Guenther M."/>
            <person name="Grumaz C."/>
            <person name="Rupp S."/>
            <person name="Zibek S."/>
            <person name="Sohn K."/>
        </authorList>
    </citation>
    <scope>NUCLEOTIDE SEQUENCE [LARGE SCALE GENOMIC DNA]</scope>
    <source>
        <strain evidence="1 2">IGB-41</strain>
    </source>
</reference>